<sequence length="194" mass="21180">MESLIKWVAALYLTFFTVNSFAQWTLDNSQSTINLVTTKANVVAEVHTFSSMSGTITNKGQAQISIDLSTIDTGIAIRDERMKTLLFEIAQFPEAVITAELEQKLVSNIQPGMVRHIEAPISLSLHGKVLEMTAVMLVSYLNNKTVLVSSAQPLIINASPFELLAGVEKLKAVAGLTSISPAVPVYFHLIFTNK</sequence>
<feature type="domain" description="Lipid/polyisoprenoid-binding YceI-like" evidence="1">
    <location>
        <begin position="23"/>
        <end position="192"/>
    </location>
</feature>
<dbReference type="InterPro" id="IPR036761">
    <property type="entry name" value="TTHA0802/YceI-like_sf"/>
</dbReference>
<dbReference type="STRING" id="1137799.GZ78_07645"/>
<evidence type="ECO:0000313" key="3">
    <source>
        <dbReference type="Proteomes" id="UP000028073"/>
    </source>
</evidence>
<dbReference type="SMART" id="SM00867">
    <property type="entry name" value="YceI"/>
    <property type="match status" value="1"/>
</dbReference>
<dbReference type="Proteomes" id="UP000028073">
    <property type="component" value="Unassembled WGS sequence"/>
</dbReference>
<evidence type="ECO:0000259" key="1">
    <source>
        <dbReference type="SMART" id="SM00867"/>
    </source>
</evidence>
<evidence type="ECO:0000313" key="2">
    <source>
        <dbReference type="EMBL" id="KEQ19735.1"/>
    </source>
</evidence>
<dbReference type="InterPro" id="IPR007372">
    <property type="entry name" value="Lipid/polyisoprenoid-bd_YceI"/>
</dbReference>
<dbReference type="EMBL" id="JOKH01000001">
    <property type="protein sequence ID" value="KEQ19735.1"/>
    <property type="molecule type" value="Genomic_DNA"/>
</dbReference>
<dbReference type="Gene3D" id="2.40.128.110">
    <property type="entry name" value="Lipid/polyisoprenoid-binding, YceI-like"/>
    <property type="match status" value="1"/>
</dbReference>
<dbReference type="Pfam" id="PF04264">
    <property type="entry name" value="YceI"/>
    <property type="match status" value="1"/>
</dbReference>
<dbReference type="SUPFAM" id="SSF101874">
    <property type="entry name" value="YceI-like"/>
    <property type="match status" value="1"/>
</dbReference>
<dbReference type="OrthoDB" id="9793816at2"/>
<comment type="caution">
    <text evidence="2">The sequence shown here is derived from an EMBL/GenBank/DDBJ whole genome shotgun (WGS) entry which is preliminary data.</text>
</comment>
<keyword evidence="3" id="KW-1185">Reference proteome</keyword>
<gene>
    <name evidence="2" type="ORF">GZ78_07645</name>
</gene>
<organism evidence="2 3">
    <name type="scientific">Endozoicomonas numazuensis</name>
    <dbReference type="NCBI Taxonomy" id="1137799"/>
    <lineage>
        <taxon>Bacteria</taxon>
        <taxon>Pseudomonadati</taxon>
        <taxon>Pseudomonadota</taxon>
        <taxon>Gammaproteobacteria</taxon>
        <taxon>Oceanospirillales</taxon>
        <taxon>Endozoicomonadaceae</taxon>
        <taxon>Endozoicomonas</taxon>
    </lineage>
</organism>
<dbReference type="eggNOG" id="COG2353">
    <property type="taxonomic scope" value="Bacteria"/>
</dbReference>
<reference evidence="2 3" key="1">
    <citation type="submission" date="2014-06" db="EMBL/GenBank/DDBJ databases">
        <title>Whole Genome Sequences of Three Symbiotic Endozoicomonas Bacteria.</title>
        <authorList>
            <person name="Neave M.J."/>
            <person name="Apprill A."/>
            <person name="Voolstra C.R."/>
        </authorList>
    </citation>
    <scope>NUCLEOTIDE SEQUENCE [LARGE SCALE GENOMIC DNA]</scope>
    <source>
        <strain evidence="2 3">DSM 25634</strain>
    </source>
</reference>
<protein>
    <recommendedName>
        <fullName evidence="1">Lipid/polyisoprenoid-binding YceI-like domain-containing protein</fullName>
    </recommendedName>
</protein>
<proteinExistence type="predicted"/>
<dbReference type="InterPro" id="IPR027016">
    <property type="entry name" value="UCP029811"/>
</dbReference>
<dbReference type="PIRSF" id="PIRSF029811">
    <property type="entry name" value="UCP029811"/>
    <property type="match status" value="1"/>
</dbReference>
<accession>A0A081NMR2</accession>
<dbReference type="RefSeq" id="WP_034833746.1">
    <property type="nucleotide sequence ID" value="NZ_JOKH01000001.1"/>
</dbReference>
<dbReference type="AlphaFoldDB" id="A0A081NMR2"/>
<name>A0A081NMR2_9GAMM</name>